<dbReference type="HAMAP" id="MF_00178">
    <property type="entry name" value="Lumazine_synth"/>
    <property type="match status" value="1"/>
</dbReference>
<reference evidence="9" key="1">
    <citation type="journal article" date="2019" name="Int. J. Syst. Evol. Microbiol.">
        <title>The Global Catalogue of Microorganisms (GCM) 10K type strain sequencing project: providing services to taxonomists for standard genome sequencing and annotation.</title>
        <authorList>
            <consortium name="The Broad Institute Genomics Platform"/>
            <consortium name="The Broad Institute Genome Sequencing Center for Infectious Disease"/>
            <person name="Wu L."/>
            <person name="Ma J."/>
        </authorList>
    </citation>
    <scope>NUCLEOTIDE SEQUENCE [LARGE SCALE GENOMIC DNA]</scope>
    <source>
        <strain evidence="9">IBRC-M 10908</strain>
    </source>
</reference>
<protein>
    <recommendedName>
        <fullName evidence="3 7">6,7-dimethyl-8-ribityllumazine synthase</fullName>
        <shortName evidence="7">DMRL synthase</shortName>
        <shortName evidence="7">LS</shortName>
        <shortName evidence="7">Lumazine synthase</shortName>
        <ecNumber evidence="3 7">2.5.1.78</ecNumber>
    </recommendedName>
</protein>
<feature type="binding site" evidence="7">
    <location>
        <begin position="85"/>
        <end position="86"/>
    </location>
    <ligand>
        <name>(2S)-2-hydroxy-3-oxobutyl phosphate</name>
        <dbReference type="ChEBI" id="CHEBI:58830"/>
    </ligand>
</feature>
<dbReference type="Proteomes" id="UP001595823">
    <property type="component" value="Unassembled WGS sequence"/>
</dbReference>
<dbReference type="SUPFAM" id="SSF52121">
    <property type="entry name" value="Lumazine synthase"/>
    <property type="match status" value="1"/>
</dbReference>
<dbReference type="RefSeq" id="WP_380623231.1">
    <property type="nucleotide sequence ID" value="NZ_JBHSDK010000023.1"/>
</dbReference>
<comment type="similarity">
    <text evidence="2 7">Belongs to the DMRL synthase family.</text>
</comment>
<comment type="caution">
    <text evidence="8">The sequence shown here is derived from an EMBL/GenBank/DDBJ whole genome shotgun (WGS) entry which is preliminary data.</text>
</comment>
<evidence type="ECO:0000313" key="9">
    <source>
        <dbReference type="Proteomes" id="UP001595823"/>
    </source>
</evidence>
<evidence type="ECO:0000256" key="5">
    <source>
        <dbReference type="ARBA" id="ARBA00022679"/>
    </source>
</evidence>
<comment type="pathway">
    <text evidence="1 7">Cofactor biosynthesis; riboflavin biosynthesis; riboflavin from 2-hydroxy-3-oxobutyl phosphate and 5-amino-6-(D-ribitylamino)uracil: step 1/2.</text>
</comment>
<dbReference type="EC" id="2.5.1.78" evidence="3 7"/>
<accession>A0ABV8U1Z0</accession>
<dbReference type="Gene3D" id="3.40.50.960">
    <property type="entry name" value="Lumazine/riboflavin synthase"/>
    <property type="match status" value="1"/>
</dbReference>
<feature type="binding site" evidence="7">
    <location>
        <begin position="58"/>
        <end position="60"/>
    </location>
    <ligand>
        <name>5-amino-6-(D-ribitylamino)uracil</name>
        <dbReference type="ChEBI" id="CHEBI:15934"/>
    </ligand>
</feature>
<evidence type="ECO:0000256" key="6">
    <source>
        <dbReference type="ARBA" id="ARBA00048785"/>
    </source>
</evidence>
<feature type="binding site" evidence="7">
    <location>
        <position position="26"/>
    </location>
    <ligand>
        <name>5-amino-6-(D-ribitylamino)uracil</name>
        <dbReference type="ChEBI" id="CHEBI:15934"/>
    </ligand>
</feature>
<gene>
    <name evidence="7 8" type="primary">ribH</name>
    <name evidence="8" type="ORF">ACFPET_16800</name>
</gene>
<feature type="binding site" evidence="7">
    <location>
        <position position="127"/>
    </location>
    <ligand>
        <name>(2S)-2-hydroxy-3-oxobutyl phosphate</name>
        <dbReference type="ChEBI" id="CHEBI:58830"/>
    </ligand>
</feature>
<dbReference type="GO" id="GO:0000906">
    <property type="term" value="F:6,7-dimethyl-8-ribityllumazine synthase activity"/>
    <property type="evidence" value="ECO:0007669"/>
    <property type="project" value="UniProtKB-EC"/>
</dbReference>
<dbReference type="InterPro" id="IPR002180">
    <property type="entry name" value="LS/RS"/>
</dbReference>
<comment type="catalytic activity">
    <reaction evidence="6 7">
        <text>(2S)-2-hydroxy-3-oxobutyl phosphate + 5-amino-6-(D-ribitylamino)uracil = 6,7-dimethyl-8-(1-D-ribityl)lumazine + phosphate + 2 H2O + H(+)</text>
        <dbReference type="Rhea" id="RHEA:26152"/>
        <dbReference type="ChEBI" id="CHEBI:15377"/>
        <dbReference type="ChEBI" id="CHEBI:15378"/>
        <dbReference type="ChEBI" id="CHEBI:15934"/>
        <dbReference type="ChEBI" id="CHEBI:43474"/>
        <dbReference type="ChEBI" id="CHEBI:58201"/>
        <dbReference type="ChEBI" id="CHEBI:58830"/>
        <dbReference type="EC" id="2.5.1.78"/>
    </reaction>
</comment>
<dbReference type="CDD" id="cd09209">
    <property type="entry name" value="Lumazine_synthase-I"/>
    <property type="match status" value="1"/>
</dbReference>
<keyword evidence="4 7" id="KW-0686">Riboflavin biosynthesis</keyword>
<proteinExistence type="inferred from homology"/>
<evidence type="ECO:0000256" key="3">
    <source>
        <dbReference type="ARBA" id="ARBA00012664"/>
    </source>
</evidence>
<feature type="active site" description="Proton donor" evidence="7">
    <location>
        <position position="88"/>
    </location>
</feature>
<dbReference type="InterPro" id="IPR034964">
    <property type="entry name" value="LS"/>
</dbReference>
<organism evidence="8 9">
    <name type="scientific">Salininema proteolyticum</name>
    <dbReference type="NCBI Taxonomy" id="1607685"/>
    <lineage>
        <taxon>Bacteria</taxon>
        <taxon>Bacillati</taxon>
        <taxon>Actinomycetota</taxon>
        <taxon>Actinomycetes</taxon>
        <taxon>Glycomycetales</taxon>
        <taxon>Glycomycetaceae</taxon>
        <taxon>Salininema</taxon>
    </lineage>
</organism>
<dbReference type="EMBL" id="JBHSDK010000023">
    <property type="protein sequence ID" value="MFC4336862.1"/>
    <property type="molecule type" value="Genomic_DNA"/>
</dbReference>
<dbReference type="NCBIfam" id="TIGR00114">
    <property type="entry name" value="lumazine-synth"/>
    <property type="match status" value="1"/>
</dbReference>
<keyword evidence="5 7" id="KW-0808">Transferase</keyword>
<evidence type="ECO:0000256" key="1">
    <source>
        <dbReference type="ARBA" id="ARBA00004917"/>
    </source>
</evidence>
<evidence type="ECO:0000256" key="2">
    <source>
        <dbReference type="ARBA" id="ARBA00007424"/>
    </source>
</evidence>
<evidence type="ECO:0000256" key="4">
    <source>
        <dbReference type="ARBA" id="ARBA00022619"/>
    </source>
</evidence>
<feature type="binding site" evidence="7">
    <location>
        <begin position="80"/>
        <end position="82"/>
    </location>
    <ligand>
        <name>5-amino-6-(D-ribitylamino)uracil</name>
        <dbReference type="ChEBI" id="CHEBI:15934"/>
    </ligand>
</feature>
<dbReference type="Pfam" id="PF00885">
    <property type="entry name" value="DMRL_synthase"/>
    <property type="match status" value="1"/>
</dbReference>
<comment type="function">
    <text evidence="7">Catalyzes the formation of 6,7-dimethyl-8-ribityllumazine by condensation of 5-amino-6-(D-ribitylamino)uracil with 3,4-dihydroxy-2-butanone 4-phosphate. This is the penultimate step in the biosynthesis of riboflavin.</text>
</comment>
<name>A0ABV8U1Z0_9ACTN</name>
<dbReference type="PANTHER" id="PTHR21058:SF0">
    <property type="entry name" value="6,7-DIMETHYL-8-RIBITYLLUMAZINE SYNTHASE"/>
    <property type="match status" value="1"/>
</dbReference>
<sequence length="157" mass="16315">MAGEGRPTEAKIDARGLTLGIVATEWNAEYVEQMTQRALRAAADSGLAEAEVVHVAGAVELPIVAQALARKFDAVVVLGAVVRGGTAHFEYVCKSVTEGLTRVALDESTPVAHGVLTVDNADQARARAGFPESTEDKGYEATTAALGAALALREINA</sequence>
<evidence type="ECO:0000313" key="8">
    <source>
        <dbReference type="EMBL" id="MFC4336862.1"/>
    </source>
</evidence>
<evidence type="ECO:0000256" key="7">
    <source>
        <dbReference type="HAMAP-Rule" id="MF_00178"/>
    </source>
</evidence>
<dbReference type="PANTHER" id="PTHR21058">
    <property type="entry name" value="6,7-DIMETHYL-8-RIBITYLLUMAZINE SYNTHASE DMRL SYNTHASE LUMAZINE SYNTHASE"/>
    <property type="match status" value="1"/>
</dbReference>
<keyword evidence="9" id="KW-1185">Reference proteome</keyword>
<dbReference type="InterPro" id="IPR036467">
    <property type="entry name" value="LS/RS_sf"/>
</dbReference>
<feature type="binding site" evidence="7">
    <location>
        <position position="113"/>
    </location>
    <ligand>
        <name>5-amino-6-(D-ribitylamino)uracil</name>
        <dbReference type="ChEBI" id="CHEBI:15934"/>
    </ligand>
</feature>